<dbReference type="SUPFAM" id="SSF51735">
    <property type="entry name" value="NAD(P)-binding Rossmann-fold domains"/>
    <property type="match status" value="1"/>
</dbReference>
<protein>
    <submittedName>
        <fullName evidence="4">NAD(P)H quinone oxidoreductase</fullName>
    </submittedName>
</protein>
<dbReference type="InterPro" id="IPR036291">
    <property type="entry name" value="NAD(P)-bd_dom_sf"/>
</dbReference>
<evidence type="ECO:0000259" key="3">
    <source>
        <dbReference type="SMART" id="SM00829"/>
    </source>
</evidence>
<evidence type="ECO:0000256" key="2">
    <source>
        <dbReference type="ARBA" id="ARBA00023002"/>
    </source>
</evidence>
<keyword evidence="1" id="KW-0521">NADP</keyword>
<dbReference type="GO" id="GO:0070402">
    <property type="term" value="F:NADPH binding"/>
    <property type="evidence" value="ECO:0007669"/>
    <property type="project" value="TreeGrafter"/>
</dbReference>
<feature type="domain" description="Enoyl reductase (ER)" evidence="3">
    <location>
        <begin position="16"/>
        <end position="329"/>
    </location>
</feature>
<dbReference type="RefSeq" id="WP_244640354.1">
    <property type="nucleotide sequence ID" value="NZ_BMZE01000005.1"/>
</dbReference>
<dbReference type="PANTHER" id="PTHR48106:SF8">
    <property type="entry name" value="OS02G0805600 PROTEIN"/>
    <property type="match status" value="1"/>
</dbReference>
<dbReference type="Gene3D" id="3.90.180.10">
    <property type="entry name" value="Medium-chain alcohol dehydrogenases, catalytic domain"/>
    <property type="match status" value="1"/>
</dbReference>
<dbReference type="SMART" id="SM00829">
    <property type="entry name" value="PKS_ER"/>
    <property type="match status" value="1"/>
</dbReference>
<dbReference type="InterPro" id="IPR014189">
    <property type="entry name" value="Quinone_OxRdtase_PIG3"/>
</dbReference>
<dbReference type="Pfam" id="PF08240">
    <property type="entry name" value="ADH_N"/>
    <property type="match status" value="1"/>
</dbReference>
<dbReference type="NCBIfam" id="TIGR02824">
    <property type="entry name" value="quinone_pig3"/>
    <property type="match status" value="1"/>
</dbReference>
<dbReference type="Pfam" id="PF00107">
    <property type="entry name" value="ADH_zinc_N"/>
    <property type="match status" value="1"/>
</dbReference>
<sequence>MSSPTEMMAVEIRNPGGPEALAHTGVPVPSPGNGEVLIRVAAAGVNGPDLAQRRGLYAPPPGASPLPGLEVAGEVVAIGPGADDWRQGHRVMALTNGGGYAEYVAVPQGQVLPAPAGWTLQQAAAVPETYFTIVQTLVIRAGLAPDMTVLIEGAAGGLGGAAVVIARTLGATPIAVVSSPAKAEYALSLGAAHAIDRSLEDVGERTLALTDGRGADRIVHVSGAAGLAACMKAAARGAHILELATLGGAKAEINLAEILSRQLTISGSTLRPQTSDTKAAIARTIADKIAPAMANPGFPRPALRPFPLADASQAHAAMESDQHYGKIVLITDWGRTQSH</sequence>
<evidence type="ECO:0000256" key="1">
    <source>
        <dbReference type="ARBA" id="ARBA00022857"/>
    </source>
</evidence>
<dbReference type="AlphaFoldDB" id="A0A918VYP2"/>
<proteinExistence type="predicted"/>
<keyword evidence="5" id="KW-1185">Reference proteome</keyword>
<dbReference type="Proteomes" id="UP000646579">
    <property type="component" value="Unassembled WGS sequence"/>
</dbReference>
<dbReference type="SUPFAM" id="SSF50129">
    <property type="entry name" value="GroES-like"/>
    <property type="match status" value="1"/>
</dbReference>
<keyword evidence="2" id="KW-0560">Oxidoreductase</keyword>
<dbReference type="InterPro" id="IPR011032">
    <property type="entry name" value="GroES-like_sf"/>
</dbReference>
<dbReference type="CDD" id="cd05276">
    <property type="entry name" value="p53_inducible_oxidoreductase"/>
    <property type="match status" value="1"/>
</dbReference>
<evidence type="ECO:0000313" key="4">
    <source>
        <dbReference type="EMBL" id="GHA38098.1"/>
    </source>
</evidence>
<evidence type="ECO:0000313" key="5">
    <source>
        <dbReference type="Proteomes" id="UP000646579"/>
    </source>
</evidence>
<name>A0A918VYP2_9HYPH</name>
<dbReference type="Gene3D" id="3.40.50.720">
    <property type="entry name" value="NAD(P)-binding Rossmann-like Domain"/>
    <property type="match status" value="1"/>
</dbReference>
<dbReference type="InterPro" id="IPR013154">
    <property type="entry name" value="ADH-like_N"/>
</dbReference>
<reference evidence="4" key="2">
    <citation type="submission" date="2020-09" db="EMBL/GenBank/DDBJ databases">
        <authorList>
            <person name="Sun Q."/>
            <person name="Kim S."/>
        </authorList>
    </citation>
    <scope>NUCLEOTIDE SEQUENCE</scope>
    <source>
        <strain evidence="4">KCTC 32437</strain>
    </source>
</reference>
<dbReference type="GO" id="GO:0016651">
    <property type="term" value="F:oxidoreductase activity, acting on NAD(P)H"/>
    <property type="evidence" value="ECO:0007669"/>
    <property type="project" value="TreeGrafter"/>
</dbReference>
<organism evidence="4 5">
    <name type="scientific">Devosia pacifica</name>
    <dbReference type="NCBI Taxonomy" id="1335967"/>
    <lineage>
        <taxon>Bacteria</taxon>
        <taxon>Pseudomonadati</taxon>
        <taxon>Pseudomonadota</taxon>
        <taxon>Alphaproteobacteria</taxon>
        <taxon>Hyphomicrobiales</taxon>
        <taxon>Devosiaceae</taxon>
        <taxon>Devosia</taxon>
    </lineage>
</organism>
<dbReference type="PANTHER" id="PTHR48106">
    <property type="entry name" value="QUINONE OXIDOREDUCTASE PIG3-RELATED"/>
    <property type="match status" value="1"/>
</dbReference>
<dbReference type="InterPro" id="IPR013149">
    <property type="entry name" value="ADH-like_C"/>
</dbReference>
<comment type="caution">
    <text evidence="4">The sequence shown here is derived from an EMBL/GenBank/DDBJ whole genome shotgun (WGS) entry which is preliminary data.</text>
</comment>
<accession>A0A918VYP2</accession>
<dbReference type="EMBL" id="BMZE01000005">
    <property type="protein sequence ID" value="GHA38098.1"/>
    <property type="molecule type" value="Genomic_DNA"/>
</dbReference>
<dbReference type="InterPro" id="IPR020843">
    <property type="entry name" value="ER"/>
</dbReference>
<gene>
    <name evidence="4" type="ORF">GCM10007989_37530</name>
</gene>
<reference evidence="4" key="1">
    <citation type="journal article" date="2014" name="Int. J. Syst. Evol. Microbiol.">
        <title>Complete genome sequence of Corynebacterium casei LMG S-19264T (=DSM 44701T), isolated from a smear-ripened cheese.</title>
        <authorList>
            <consortium name="US DOE Joint Genome Institute (JGI-PGF)"/>
            <person name="Walter F."/>
            <person name="Albersmeier A."/>
            <person name="Kalinowski J."/>
            <person name="Ruckert C."/>
        </authorList>
    </citation>
    <scope>NUCLEOTIDE SEQUENCE</scope>
    <source>
        <strain evidence="4">KCTC 32437</strain>
    </source>
</reference>